<accession>A0A1Y1JLV9</accession>
<name>A0A1Y1JLV9_PLAGO</name>
<dbReference type="EMBL" id="BDQF01000013">
    <property type="protein sequence ID" value="GAW82618.1"/>
    <property type="molecule type" value="Genomic_DNA"/>
</dbReference>
<evidence type="ECO:0000313" key="3">
    <source>
        <dbReference type="Proteomes" id="UP000195521"/>
    </source>
</evidence>
<dbReference type="OMA" id="NDKLFQV"/>
<dbReference type="RefSeq" id="XP_028545207.1">
    <property type="nucleotide sequence ID" value="XM_028689406.1"/>
</dbReference>
<keyword evidence="1" id="KW-0472">Membrane</keyword>
<dbReference type="PANTHER" id="PTHR31270:SF1">
    <property type="entry name" value="GLUTAMINYL-PEPTIDE CYCLOTRANSFERASE"/>
    <property type="match status" value="1"/>
</dbReference>
<proteinExistence type="predicted"/>
<evidence type="ECO:0000256" key="1">
    <source>
        <dbReference type="SAM" id="Phobius"/>
    </source>
</evidence>
<feature type="transmembrane region" description="Helical" evidence="1">
    <location>
        <begin position="12"/>
        <end position="34"/>
    </location>
</feature>
<keyword evidence="3" id="KW-1185">Reference proteome</keyword>
<comment type="caution">
    <text evidence="2">The sequence shown here is derived from an EMBL/GenBank/DDBJ whole genome shotgun (WGS) entry which is preliminary data.</text>
</comment>
<dbReference type="OrthoDB" id="409395at2759"/>
<keyword evidence="1" id="KW-1133">Transmembrane helix</keyword>
<evidence type="ECO:0000313" key="2">
    <source>
        <dbReference type="EMBL" id="GAW82618.1"/>
    </source>
</evidence>
<sequence>MFYCNFCRKTVVIMILVVCSLLVVASVLLVLHILNNSNSSDSYFLGIGIYTFEVINKYNHIHDPAIGKQLNEGSNVIPINKAHSPFTQGLFFTDNDTLLESSGLYGASYVREFSLDSGKTKRFNNLKSNLFAEGLAVVIEPETYKKYILILTYKEKLIMVLDFDTLELYHTFEHDLDGYGLTSNIDLLQSTEDLKQIDFAQNQKLWTTTGDDYLYEIEIPRKFLNTKKLVISGKTKITCAGFEMFHVNELEYHVKAKTLYANVFLTKLILEIDISKGTCLKIINLSGLAEQRDNYEEGKNNREAVLNGIAINPQNNKKDLPNLLVTGKFWSNIFEIKLIKSINKLQATEVLKQYFESIGQKVS</sequence>
<protein>
    <recommendedName>
        <fullName evidence="4">Glutaminyl-peptide cyclotransferase</fullName>
    </recommendedName>
</protein>
<organism evidence="2 3">
    <name type="scientific">Plasmodium gonderi</name>
    <dbReference type="NCBI Taxonomy" id="77519"/>
    <lineage>
        <taxon>Eukaryota</taxon>
        <taxon>Sar</taxon>
        <taxon>Alveolata</taxon>
        <taxon>Apicomplexa</taxon>
        <taxon>Aconoidasida</taxon>
        <taxon>Haemosporida</taxon>
        <taxon>Plasmodiidae</taxon>
        <taxon>Plasmodium</taxon>
        <taxon>Plasmodium (Plasmodium)</taxon>
    </lineage>
</organism>
<dbReference type="Pfam" id="PF05096">
    <property type="entry name" value="Glu_cyclase_2"/>
    <property type="match status" value="2"/>
</dbReference>
<dbReference type="GeneID" id="39749355"/>
<dbReference type="GO" id="GO:0016603">
    <property type="term" value="F:glutaminyl-peptide cyclotransferase activity"/>
    <property type="evidence" value="ECO:0007669"/>
    <property type="project" value="InterPro"/>
</dbReference>
<gene>
    <name evidence="2" type="ORF">PGO_126160</name>
</gene>
<dbReference type="InterPro" id="IPR011044">
    <property type="entry name" value="Quino_amine_DH_bsu"/>
</dbReference>
<dbReference type="Proteomes" id="UP000195521">
    <property type="component" value="Unassembled WGS sequence"/>
</dbReference>
<dbReference type="PANTHER" id="PTHR31270">
    <property type="entry name" value="GLUTAMINYL-PEPTIDE CYCLOTRANSFERASE"/>
    <property type="match status" value="1"/>
</dbReference>
<dbReference type="AlphaFoldDB" id="A0A1Y1JLV9"/>
<keyword evidence="1" id="KW-0812">Transmembrane</keyword>
<dbReference type="InterPro" id="IPR007788">
    <property type="entry name" value="QCT"/>
</dbReference>
<dbReference type="SUPFAM" id="SSF50969">
    <property type="entry name" value="YVTN repeat-like/Quinoprotein amine dehydrogenase"/>
    <property type="match status" value="1"/>
</dbReference>
<evidence type="ECO:0008006" key="4">
    <source>
        <dbReference type="Google" id="ProtNLM"/>
    </source>
</evidence>
<reference evidence="3" key="1">
    <citation type="submission" date="2017-04" db="EMBL/GenBank/DDBJ databases">
        <title>Plasmodium gonderi genome.</title>
        <authorList>
            <person name="Arisue N."/>
            <person name="Honma H."/>
            <person name="Kawai S."/>
            <person name="Tougan T."/>
            <person name="Tanabe K."/>
            <person name="Horii T."/>
        </authorList>
    </citation>
    <scope>NUCLEOTIDE SEQUENCE [LARGE SCALE GENOMIC DNA]</scope>
    <source>
        <strain evidence="3">ATCC 30045</strain>
    </source>
</reference>